<feature type="transmembrane region" description="Helical" evidence="1">
    <location>
        <begin position="333"/>
        <end position="352"/>
    </location>
</feature>
<keyword evidence="1" id="KW-1133">Transmembrane helix</keyword>
<dbReference type="GO" id="GO:0005886">
    <property type="term" value="C:plasma membrane"/>
    <property type="evidence" value="ECO:0007669"/>
    <property type="project" value="TreeGrafter"/>
</dbReference>
<dbReference type="AlphaFoldDB" id="A0A1G5PT84"/>
<dbReference type="PANTHER" id="PTHR32063">
    <property type="match status" value="1"/>
</dbReference>
<feature type="transmembrane region" description="Helical" evidence="1">
    <location>
        <begin position="953"/>
        <end position="974"/>
    </location>
</feature>
<feature type="transmembrane region" description="Helical" evidence="1">
    <location>
        <begin position="986"/>
        <end position="1012"/>
    </location>
</feature>
<feature type="transmembrane region" description="Helical" evidence="1">
    <location>
        <begin position="359"/>
        <end position="379"/>
    </location>
</feature>
<feature type="transmembrane region" description="Helical" evidence="1">
    <location>
        <begin position="909"/>
        <end position="932"/>
    </location>
</feature>
<keyword evidence="1" id="KW-0812">Transmembrane</keyword>
<dbReference type="SUPFAM" id="SSF82693">
    <property type="entry name" value="Multidrug efflux transporter AcrB pore domain, PN1, PN2, PC1 and PC2 subdomains"/>
    <property type="match status" value="3"/>
</dbReference>
<evidence type="ECO:0000256" key="1">
    <source>
        <dbReference type="SAM" id="Phobius"/>
    </source>
</evidence>
<dbReference type="SUPFAM" id="SSF82866">
    <property type="entry name" value="Multidrug efflux transporter AcrB transmembrane domain"/>
    <property type="match status" value="2"/>
</dbReference>
<dbReference type="STRING" id="415747.SAMN03097708_00781"/>
<feature type="transmembrane region" description="Helical" evidence="1">
    <location>
        <begin position="462"/>
        <end position="485"/>
    </location>
</feature>
<feature type="transmembrane region" description="Helical" evidence="1">
    <location>
        <begin position="884"/>
        <end position="903"/>
    </location>
</feature>
<dbReference type="RefSeq" id="WP_092992812.1">
    <property type="nucleotide sequence ID" value="NZ_FMWD01000002.1"/>
</dbReference>
<dbReference type="Proteomes" id="UP000199648">
    <property type="component" value="Unassembled WGS sequence"/>
</dbReference>
<feature type="transmembrane region" description="Helical" evidence="1">
    <location>
        <begin position="527"/>
        <end position="544"/>
    </location>
</feature>
<dbReference type="Gene3D" id="3.30.70.1430">
    <property type="entry name" value="Multidrug efflux transporter AcrB pore domain"/>
    <property type="match status" value="2"/>
</dbReference>
<dbReference type="PRINTS" id="PR00702">
    <property type="entry name" value="ACRIFLAVINRP"/>
</dbReference>
<name>A0A1G5PT84_9GAMM</name>
<dbReference type="InterPro" id="IPR027463">
    <property type="entry name" value="AcrB_DN_DC_subdom"/>
</dbReference>
<accession>A0A1G5PT84</accession>
<dbReference type="Gene3D" id="3.30.2090.10">
    <property type="entry name" value="Multidrug efflux transporter AcrB TolC docking domain, DN and DC subdomains"/>
    <property type="match status" value="2"/>
</dbReference>
<dbReference type="OrthoDB" id="9758297at2"/>
<dbReference type="PANTHER" id="PTHR32063:SF14">
    <property type="entry name" value="BLL4319 PROTEIN"/>
    <property type="match status" value="1"/>
</dbReference>
<gene>
    <name evidence="2" type="ORF">SAMN03097708_00781</name>
</gene>
<organism evidence="2 3">
    <name type="scientific">Thiohalomonas denitrificans</name>
    <dbReference type="NCBI Taxonomy" id="415747"/>
    <lineage>
        <taxon>Bacteria</taxon>
        <taxon>Pseudomonadati</taxon>
        <taxon>Pseudomonadota</taxon>
        <taxon>Gammaproteobacteria</taxon>
        <taxon>Thiohalomonadales</taxon>
        <taxon>Thiohalomonadaceae</taxon>
        <taxon>Thiohalomonas</taxon>
    </lineage>
</organism>
<dbReference type="InterPro" id="IPR001036">
    <property type="entry name" value="Acrflvin-R"/>
</dbReference>
<reference evidence="2 3" key="1">
    <citation type="submission" date="2016-10" db="EMBL/GenBank/DDBJ databases">
        <authorList>
            <person name="de Groot N.N."/>
        </authorList>
    </citation>
    <scope>NUCLEOTIDE SEQUENCE [LARGE SCALE GENOMIC DNA]</scope>
    <source>
        <strain evidence="2 3">HLD2</strain>
    </source>
</reference>
<keyword evidence="1" id="KW-0472">Membrane</keyword>
<dbReference type="EMBL" id="FMWD01000002">
    <property type="protein sequence ID" value="SCZ52657.1"/>
    <property type="molecule type" value="Genomic_DNA"/>
</dbReference>
<proteinExistence type="predicted"/>
<evidence type="ECO:0000313" key="3">
    <source>
        <dbReference type="Proteomes" id="UP000199648"/>
    </source>
</evidence>
<sequence>MILSTASIQRPVLATVISLLLVVTGIAAVQQLPVREYPDIDPPVVSVTTLYPGASAEVVDREVTEVIEEQVSGIQGIKRITSTSRDVVSEISIEFQLAEDLDASAAEVRDRLGRARRNLPDEVEEPVVSKVSADAQPVMWITLTSDERSAIELSEYAEQSLADQLSVVSGVARVIVGGSRRKAMRIWLDVQAMAAADVTVGDVANALRRENLELPAGRVESTQREFTVRTLTRMQTPEEFRELVIRASGNYQVTLDDIARVEIGPESTRTAVAVNGQTAVGLGVVRQSKSNTLAVASAVEARLDQLREELPRGVDLSVAYSEAVFIQGSIFEVLKTMAITAGLVVAVIFMALRSPRATLVPAATIPVSLIASFLVLWWLDFSINTLTLLALVLAIGLVVDDTIVVLENVYRRNEDGEPRLLAAVRGSSQVAFAVVATTLVLISVFVPLAFIPGDTGRLFTEFGIALAAAVSFSSLVALTLGAMLSSKLAGTKRQKPHGRLFRTSEAALEGISRGYCRALKGVVDRPLLVMVVALVISLLAWFALQALPRELAPIEDRGAIIIPVEAPEGASMEYTQAMVDRIEAIVQRYGGDGPVDNVLSIVAAGQEGAGAVNQAFLIVDMKHWDERDIPQQQLQAELFPQLLMLPGARAFAVNPPSLEQGGFEAPVQVAIGGPDHQTAARWGQMLLERVEQIPFLVDTRLDYNQRQPQLQLRVDRRRAADLGIDARTIGEALGILFGGQDITDFIEDAEIYEVVVEAESGDSDTPDDINNVFLRTSDERLVPLRSIVSLTEVGTPTELRRVDRSPSVTFNASLAPGIAYGDAIDSLEATMAETLPPQARIRWIGQAENYQEAGSAVVFVMLMALLIVYLILAAQFESFLHPLVMMLAVPLAFTGGLFAIWIAGDSFNIFSQVGLVLLIGLVAKNGILLVDFANQIRDAGEDVRSAALRAGEVRLRPILMTSVATIFGALPLALATGPGAEGRTTIGITVIGGMLLSTLLTLFVVPTLYAAVAPYTRPGNYLARKLAREEREHRRK</sequence>
<dbReference type="Gene3D" id="3.30.70.1320">
    <property type="entry name" value="Multidrug efflux transporter AcrB pore domain like"/>
    <property type="match status" value="1"/>
</dbReference>
<evidence type="ECO:0000313" key="2">
    <source>
        <dbReference type="EMBL" id="SCZ52657.1"/>
    </source>
</evidence>
<dbReference type="SUPFAM" id="SSF82714">
    <property type="entry name" value="Multidrug efflux transporter AcrB TolC docking domain, DN and DC subdomains"/>
    <property type="match status" value="2"/>
</dbReference>
<dbReference type="Pfam" id="PF00873">
    <property type="entry name" value="ACR_tran"/>
    <property type="match status" value="1"/>
</dbReference>
<feature type="transmembrane region" description="Helical" evidence="1">
    <location>
        <begin position="853"/>
        <end position="872"/>
    </location>
</feature>
<dbReference type="Gene3D" id="3.30.70.1440">
    <property type="entry name" value="Multidrug efflux transporter AcrB pore domain"/>
    <property type="match status" value="1"/>
</dbReference>
<dbReference type="GO" id="GO:0042910">
    <property type="term" value="F:xenobiotic transmembrane transporter activity"/>
    <property type="evidence" value="ECO:0007669"/>
    <property type="project" value="TreeGrafter"/>
</dbReference>
<feature type="transmembrane region" description="Helical" evidence="1">
    <location>
        <begin position="385"/>
        <end position="409"/>
    </location>
</feature>
<keyword evidence="3" id="KW-1185">Reference proteome</keyword>
<protein>
    <submittedName>
        <fullName evidence="2">Multidrug efflux pump</fullName>
    </submittedName>
</protein>
<dbReference type="Gene3D" id="1.20.1640.10">
    <property type="entry name" value="Multidrug efflux transporter AcrB transmembrane domain"/>
    <property type="match status" value="2"/>
</dbReference>
<feature type="transmembrane region" description="Helical" evidence="1">
    <location>
        <begin position="430"/>
        <end position="450"/>
    </location>
</feature>